<dbReference type="GO" id="GO:0003676">
    <property type="term" value="F:nucleic acid binding"/>
    <property type="evidence" value="ECO:0007669"/>
    <property type="project" value="InterPro"/>
</dbReference>
<reference evidence="4 5" key="1">
    <citation type="submission" date="2024-01" db="EMBL/GenBank/DDBJ databases">
        <title>The genomes of 5 underutilized Papilionoideae crops provide insights into root nodulation and disease resistanc.</title>
        <authorList>
            <person name="Yuan L."/>
        </authorList>
    </citation>
    <scope>NUCLEOTIDE SEQUENCE [LARGE SCALE GENOMIC DNA]</scope>
    <source>
        <strain evidence="4">ZHUSHIDOU_FW_LH</strain>
        <tissue evidence="4">Leaf</tissue>
    </source>
</reference>
<dbReference type="GO" id="GO:0008270">
    <property type="term" value="F:zinc ion binding"/>
    <property type="evidence" value="ECO:0007669"/>
    <property type="project" value="UniProtKB-KW"/>
</dbReference>
<evidence type="ECO:0000256" key="1">
    <source>
        <dbReference type="PROSITE-ProRule" id="PRU00047"/>
    </source>
</evidence>
<evidence type="ECO:0000313" key="5">
    <source>
        <dbReference type="Proteomes" id="UP001372338"/>
    </source>
</evidence>
<evidence type="ECO:0000256" key="2">
    <source>
        <dbReference type="SAM" id="MobiDB-lite"/>
    </source>
</evidence>
<dbReference type="PROSITE" id="PS50158">
    <property type="entry name" value="ZF_CCHC"/>
    <property type="match status" value="1"/>
</dbReference>
<dbReference type="InterPro" id="IPR036875">
    <property type="entry name" value="Znf_CCHC_sf"/>
</dbReference>
<evidence type="ECO:0000313" key="4">
    <source>
        <dbReference type="EMBL" id="KAK7283188.1"/>
    </source>
</evidence>
<feature type="compositionally biased region" description="Polar residues" evidence="2">
    <location>
        <begin position="1"/>
        <end position="11"/>
    </location>
</feature>
<keyword evidence="1" id="KW-0863">Zinc-finger</keyword>
<protein>
    <recommendedName>
        <fullName evidence="3">CCHC-type domain-containing protein</fullName>
    </recommendedName>
</protein>
<dbReference type="Pfam" id="PF22909">
    <property type="entry name" value="Caulimovir_coat_dom"/>
    <property type="match status" value="1"/>
</dbReference>
<dbReference type="AlphaFoldDB" id="A0AAN9P122"/>
<dbReference type="EMBL" id="JAYWIO010000002">
    <property type="protein sequence ID" value="KAK7283188.1"/>
    <property type="molecule type" value="Genomic_DNA"/>
</dbReference>
<keyword evidence="1" id="KW-0862">Zinc</keyword>
<feature type="region of interest" description="Disordered" evidence="2">
    <location>
        <begin position="372"/>
        <end position="398"/>
    </location>
</feature>
<name>A0AAN9P122_CROPI</name>
<proteinExistence type="predicted"/>
<accession>A0AAN9P122</accession>
<feature type="compositionally biased region" description="Polar residues" evidence="2">
    <location>
        <begin position="381"/>
        <end position="393"/>
    </location>
</feature>
<sequence>MTTRYTTYENQNHQDDSSDEEAATLYIITEDEPETISYEDFLLENPEYLILTGDLFTDPPVWDEYDNETSFINPFATSELQQSVVGEKILEKFTLLEVDNDLSYPTRKPEHLLMSEANSNFNQVPTGSGLSNAVIGSARDQNRTINVPPINQWASTSTRPLGRIPDDKPIVLPPARAESGVFLTLPKNIARWEDAIRSWESSTIIHMAKMNFGDNTDKVIYFENLLGPKEKLDFQQWKAAYPDEYQRLIEIAGVTQNLTSQALSQLDRLTITDMKDFPDYAYQFHDLASKTGRMYLQTELSEKFFRKLPPPFGAKIMELWDRDHPGMGVGIVPRIKYTFEVLQQLCQQNEINRQAKDFSFCKSIEVPGAYPRNKPRRSLRRSTTYKGGAPHNNNLRKFKSKKPGTTTCKCSLCGAPGHFARDCKSSKVDRERLNIYCDLELPKDFDVISLQEGEDPNDSDICSYDDPEEEKLLNDFINMESEEQMFMMLAWRPSSAFRAATKLHSSVEIFPTLRSP</sequence>
<feature type="region of interest" description="Disordered" evidence="2">
    <location>
        <begin position="1"/>
        <end position="20"/>
    </location>
</feature>
<keyword evidence="1" id="KW-0479">Metal-binding</keyword>
<organism evidence="4 5">
    <name type="scientific">Crotalaria pallida</name>
    <name type="common">Smooth rattlebox</name>
    <name type="synonym">Crotalaria striata</name>
    <dbReference type="NCBI Taxonomy" id="3830"/>
    <lineage>
        <taxon>Eukaryota</taxon>
        <taxon>Viridiplantae</taxon>
        <taxon>Streptophyta</taxon>
        <taxon>Embryophyta</taxon>
        <taxon>Tracheophyta</taxon>
        <taxon>Spermatophyta</taxon>
        <taxon>Magnoliopsida</taxon>
        <taxon>eudicotyledons</taxon>
        <taxon>Gunneridae</taxon>
        <taxon>Pentapetalae</taxon>
        <taxon>rosids</taxon>
        <taxon>fabids</taxon>
        <taxon>Fabales</taxon>
        <taxon>Fabaceae</taxon>
        <taxon>Papilionoideae</taxon>
        <taxon>50 kb inversion clade</taxon>
        <taxon>genistoids sensu lato</taxon>
        <taxon>core genistoids</taxon>
        <taxon>Crotalarieae</taxon>
        <taxon>Crotalaria</taxon>
    </lineage>
</organism>
<dbReference type="SUPFAM" id="SSF57756">
    <property type="entry name" value="Retrovirus zinc finger-like domains"/>
    <property type="match status" value="1"/>
</dbReference>
<dbReference type="SMART" id="SM00343">
    <property type="entry name" value="ZnF_C2HC"/>
    <property type="match status" value="1"/>
</dbReference>
<dbReference type="Pfam" id="PF00098">
    <property type="entry name" value="zf-CCHC"/>
    <property type="match status" value="1"/>
</dbReference>
<dbReference type="Proteomes" id="UP001372338">
    <property type="component" value="Unassembled WGS sequence"/>
</dbReference>
<feature type="domain" description="CCHC-type" evidence="3">
    <location>
        <begin position="409"/>
        <end position="425"/>
    </location>
</feature>
<gene>
    <name evidence="4" type="ORF">RIF29_12558</name>
</gene>
<dbReference type="InterPro" id="IPR001878">
    <property type="entry name" value="Znf_CCHC"/>
</dbReference>
<keyword evidence="5" id="KW-1185">Reference proteome</keyword>
<evidence type="ECO:0000259" key="3">
    <source>
        <dbReference type="PROSITE" id="PS50158"/>
    </source>
</evidence>
<comment type="caution">
    <text evidence="4">The sequence shown here is derived from an EMBL/GenBank/DDBJ whole genome shotgun (WGS) entry which is preliminary data.</text>
</comment>